<evidence type="ECO:0000256" key="2">
    <source>
        <dbReference type="SAM" id="Phobius"/>
    </source>
</evidence>
<reference evidence="3" key="1">
    <citation type="submission" date="2023-11" db="EMBL/GenBank/DDBJ databases">
        <title>Genome assemblies of two species of porcelain crab, Petrolisthes cinctipes and Petrolisthes manimaculis (Anomura: Porcellanidae).</title>
        <authorList>
            <person name="Angst P."/>
        </authorList>
    </citation>
    <scope>NUCLEOTIDE SEQUENCE</scope>
    <source>
        <strain evidence="3">PB745_02</strain>
        <tissue evidence="3">Gill</tissue>
    </source>
</reference>
<evidence type="ECO:0000313" key="4">
    <source>
        <dbReference type="Proteomes" id="UP001292094"/>
    </source>
</evidence>
<dbReference type="EMBL" id="JAWZYT010002769">
    <property type="protein sequence ID" value="KAK4302204.1"/>
    <property type="molecule type" value="Genomic_DNA"/>
</dbReference>
<sequence>MQEKGRNGGDVDEVVLMGCRRSVEGMSCNRKGVKRVWRSCGRGGIYGRRGMEVVAWSGRHTSPTLFCTLIQLYNHKKYLLYPPWYLLSFLVYIPSIAPLLLPILIEATSLSSLFSSVTLHGSVSLIYGLCLSSFKPPLTAKSSPHSLCSFSTVHPKSPTVISSSICLLRQFYTLSSAPSSLLGPAGWLPVAAPRGWVEDTLMIAQILRFRLQHPVKMRAAGMARIDGAQYPVGEGEGKEPSAGVNEAGGLHT</sequence>
<accession>A0AAE1P7C6</accession>
<organism evidence="3 4">
    <name type="scientific">Petrolisthes manimaculis</name>
    <dbReference type="NCBI Taxonomy" id="1843537"/>
    <lineage>
        <taxon>Eukaryota</taxon>
        <taxon>Metazoa</taxon>
        <taxon>Ecdysozoa</taxon>
        <taxon>Arthropoda</taxon>
        <taxon>Crustacea</taxon>
        <taxon>Multicrustacea</taxon>
        <taxon>Malacostraca</taxon>
        <taxon>Eumalacostraca</taxon>
        <taxon>Eucarida</taxon>
        <taxon>Decapoda</taxon>
        <taxon>Pleocyemata</taxon>
        <taxon>Anomura</taxon>
        <taxon>Galatheoidea</taxon>
        <taxon>Porcellanidae</taxon>
        <taxon>Petrolisthes</taxon>
    </lineage>
</organism>
<keyword evidence="2" id="KW-0472">Membrane</keyword>
<feature type="transmembrane region" description="Helical" evidence="2">
    <location>
        <begin position="84"/>
        <end position="105"/>
    </location>
</feature>
<name>A0AAE1P7C6_9EUCA</name>
<keyword evidence="2" id="KW-0812">Transmembrane</keyword>
<keyword evidence="4" id="KW-1185">Reference proteome</keyword>
<comment type="caution">
    <text evidence="3">The sequence shown here is derived from an EMBL/GenBank/DDBJ whole genome shotgun (WGS) entry which is preliminary data.</text>
</comment>
<gene>
    <name evidence="3" type="ORF">Pmani_025701</name>
</gene>
<keyword evidence="2" id="KW-1133">Transmembrane helix</keyword>
<evidence type="ECO:0000256" key="1">
    <source>
        <dbReference type="SAM" id="MobiDB-lite"/>
    </source>
</evidence>
<dbReference type="AlphaFoldDB" id="A0AAE1P7C6"/>
<feature type="region of interest" description="Disordered" evidence="1">
    <location>
        <begin position="230"/>
        <end position="252"/>
    </location>
</feature>
<evidence type="ECO:0000313" key="3">
    <source>
        <dbReference type="EMBL" id="KAK4302204.1"/>
    </source>
</evidence>
<dbReference type="Proteomes" id="UP001292094">
    <property type="component" value="Unassembled WGS sequence"/>
</dbReference>
<protein>
    <submittedName>
        <fullName evidence="3">Uncharacterized protein</fullName>
    </submittedName>
</protein>
<proteinExistence type="predicted"/>